<feature type="region of interest" description="Disordered" evidence="1">
    <location>
        <begin position="477"/>
        <end position="524"/>
    </location>
</feature>
<feature type="region of interest" description="Disordered" evidence="1">
    <location>
        <begin position="234"/>
        <end position="457"/>
    </location>
</feature>
<feature type="compositionally biased region" description="Low complexity" evidence="1">
    <location>
        <begin position="370"/>
        <end position="385"/>
    </location>
</feature>
<feature type="compositionally biased region" description="Basic and acidic residues" evidence="1">
    <location>
        <begin position="26"/>
        <end position="40"/>
    </location>
</feature>
<keyword evidence="2" id="KW-0732">Signal</keyword>
<dbReference type="PANTHER" id="PTHR10502:SF107">
    <property type="entry name" value="ANNEXIN ANXC4 (AFU_ORTHOLOGUE AFUA_3G07020)"/>
    <property type="match status" value="1"/>
</dbReference>
<evidence type="ECO:0008006" key="5">
    <source>
        <dbReference type="Google" id="ProtNLM"/>
    </source>
</evidence>
<evidence type="ECO:0000256" key="2">
    <source>
        <dbReference type="SAM" id="SignalP"/>
    </source>
</evidence>
<organism evidence="3 4">
    <name type="scientific">Humicola insolens</name>
    <name type="common">Soft-rot fungus</name>
    <dbReference type="NCBI Taxonomy" id="85995"/>
    <lineage>
        <taxon>Eukaryota</taxon>
        <taxon>Fungi</taxon>
        <taxon>Dikarya</taxon>
        <taxon>Ascomycota</taxon>
        <taxon>Pezizomycotina</taxon>
        <taxon>Sordariomycetes</taxon>
        <taxon>Sordariomycetidae</taxon>
        <taxon>Sordariales</taxon>
        <taxon>Chaetomiaceae</taxon>
        <taxon>Mycothermus</taxon>
    </lineage>
</organism>
<reference evidence="3 4" key="1">
    <citation type="journal article" date="2024" name="Commun. Biol.">
        <title>Comparative genomic analysis of thermophilic fungi reveals convergent evolutionary adaptations and gene losses.</title>
        <authorList>
            <person name="Steindorff A.S."/>
            <person name="Aguilar-Pontes M.V."/>
            <person name="Robinson A.J."/>
            <person name="Andreopoulos B."/>
            <person name="LaButti K."/>
            <person name="Kuo A."/>
            <person name="Mondo S."/>
            <person name="Riley R."/>
            <person name="Otillar R."/>
            <person name="Haridas S."/>
            <person name="Lipzen A."/>
            <person name="Grimwood J."/>
            <person name="Schmutz J."/>
            <person name="Clum A."/>
            <person name="Reid I.D."/>
            <person name="Moisan M.C."/>
            <person name="Butler G."/>
            <person name="Nguyen T.T.M."/>
            <person name="Dewar K."/>
            <person name="Conant G."/>
            <person name="Drula E."/>
            <person name="Henrissat B."/>
            <person name="Hansel C."/>
            <person name="Singer S."/>
            <person name="Hutchinson M.I."/>
            <person name="de Vries R.P."/>
            <person name="Natvig D.O."/>
            <person name="Powell A.J."/>
            <person name="Tsang A."/>
            <person name="Grigoriev I.V."/>
        </authorList>
    </citation>
    <scope>NUCLEOTIDE SEQUENCE [LARGE SCALE GENOMIC DNA]</scope>
    <source>
        <strain evidence="3 4">CBS 620.91</strain>
    </source>
</reference>
<accession>A0ABR3VCE9</accession>
<feature type="compositionally biased region" description="Polar residues" evidence="1">
    <location>
        <begin position="436"/>
        <end position="446"/>
    </location>
</feature>
<dbReference type="PANTHER" id="PTHR10502">
    <property type="entry name" value="ANNEXIN"/>
    <property type="match status" value="1"/>
</dbReference>
<dbReference type="InterPro" id="IPR037104">
    <property type="entry name" value="Annexin_sf"/>
</dbReference>
<feature type="compositionally biased region" description="Polar residues" evidence="1">
    <location>
        <begin position="41"/>
        <end position="56"/>
    </location>
</feature>
<proteinExistence type="predicted"/>
<feature type="signal peptide" evidence="2">
    <location>
        <begin position="1"/>
        <end position="18"/>
    </location>
</feature>
<feature type="compositionally biased region" description="Basic and acidic residues" evidence="1">
    <location>
        <begin position="250"/>
        <end position="278"/>
    </location>
</feature>
<feature type="compositionally biased region" description="Low complexity" evidence="1">
    <location>
        <begin position="350"/>
        <end position="363"/>
    </location>
</feature>
<dbReference type="Proteomes" id="UP001583172">
    <property type="component" value="Unassembled WGS sequence"/>
</dbReference>
<feature type="compositionally biased region" description="Pro residues" evidence="1">
    <location>
        <begin position="477"/>
        <end position="486"/>
    </location>
</feature>
<dbReference type="SUPFAM" id="SSF47874">
    <property type="entry name" value="Annexin"/>
    <property type="match status" value="1"/>
</dbReference>
<feature type="region of interest" description="Disordered" evidence="1">
    <location>
        <begin position="23"/>
        <end position="75"/>
    </location>
</feature>
<comment type="caution">
    <text evidence="3">The sequence shown here is derived from an EMBL/GenBank/DDBJ whole genome shotgun (WGS) entry which is preliminary data.</text>
</comment>
<feature type="region of interest" description="Disordered" evidence="1">
    <location>
        <begin position="166"/>
        <end position="219"/>
    </location>
</feature>
<dbReference type="EMBL" id="JAZGSY010000165">
    <property type="protein sequence ID" value="KAL1839305.1"/>
    <property type="molecule type" value="Genomic_DNA"/>
</dbReference>
<evidence type="ECO:0000313" key="3">
    <source>
        <dbReference type="EMBL" id="KAL1839305.1"/>
    </source>
</evidence>
<evidence type="ECO:0000256" key="1">
    <source>
        <dbReference type="SAM" id="MobiDB-lite"/>
    </source>
</evidence>
<sequence length="865" mass="97183">MKARTLCLALGAAQLALCGPIPTPQTEHHNQPAMNHDRSVASRQIRVSQSPNQPESSLFKVSANPPRSADEEEQATHKLWRHRIDSIPIQHHKDLVPGLQQPANGGSDITESLNEKMGVPCHGYGVSSSGLAAAERNDTLILMLALVFLVAVVVFETWESFCKSPAAPVNVDDGGRRTRSRSPGRRTYADDDDDRSYPRAPPNVVDAVPYPTSSYQDPASSAYQYERLAAWPTASDGQPDYYRDPVYSHSRHESESRRDRDSRRRDRDSDSDRDKSRPELYLPSKYAANIKTVEPPSPRQSRDSIADSGRDRESDKERERRRKKEKLENDLAYGKLPGPSKYESPPSPIAAPASAPSPYTYASAPPPPITTAVPPSSYTYASPPTWEYAKPEEQQPRYSSTHLEVGPRPGRASSPGPPSPTLKSALKRDKSPQPPTQRMSMLTVQTPHHSASLSVSSAAPSPLLEAYKGTWQSISPMPSPMLPPGSPSINTPQILEGLSPIDYPSDDDGRRRRGRRARFNDPADNAARLAEALRGEKRRPDTEPLIEILPGLTHEQVMELRVEYKKIVKTGSERKGVNIAKHIRARLKDEDPTLMKACYATALGRWESEAYWANFWYHGDKTRRELLIEALMGRTNEEIRAIKDGFSDKKYGNSLSKCMRTELKEDKFKKAVLMVLEEGRMEEADGYGRPLRIDYDLVDDDVRQLHRAVTSEKGGESLMMSIVILRSDAHLREVLREYKNRYKGANFAKDALKKSGNLVGEVLAHILNGIINKPMRDAMLLHHALTASRSDELRRELLISRLVRVHWDARHMALVKRAFREQYGRELQDAVREATRGDWGEFCVALCIERVPDAVKRVERVDIHR</sequence>
<name>A0ABR3VCE9_HUMIN</name>
<keyword evidence="4" id="KW-1185">Reference proteome</keyword>
<gene>
    <name evidence="3" type="ORF">VTJ49DRAFT_1668</name>
</gene>
<feature type="compositionally biased region" description="Basic and acidic residues" evidence="1">
    <location>
        <begin position="300"/>
        <end position="318"/>
    </location>
</feature>
<evidence type="ECO:0000313" key="4">
    <source>
        <dbReference type="Proteomes" id="UP001583172"/>
    </source>
</evidence>
<feature type="chain" id="PRO_5045483858" description="Annexin ANXC4" evidence="2">
    <location>
        <begin position="19"/>
        <end position="865"/>
    </location>
</feature>
<protein>
    <recommendedName>
        <fullName evidence="5">Annexin ANXC4</fullName>
    </recommendedName>
</protein>
<dbReference type="Gene3D" id="1.10.220.10">
    <property type="entry name" value="Annexin"/>
    <property type="match status" value="3"/>
</dbReference>
<feature type="compositionally biased region" description="Low complexity" evidence="1">
    <location>
        <begin position="447"/>
        <end position="457"/>
    </location>
</feature>